<keyword evidence="3" id="KW-0479">Metal-binding</keyword>
<evidence type="ECO:0000259" key="7">
    <source>
        <dbReference type="PROSITE" id="PS50255"/>
    </source>
</evidence>
<evidence type="ECO:0000256" key="6">
    <source>
        <dbReference type="SAM" id="MobiDB-lite"/>
    </source>
</evidence>
<dbReference type="SUPFAM" id="SSF55856">
    <property type="entry name" value="Cytochrome b5-like heme/steroid binding domain"/>
    <property type="match status" value="1"/>
</dbReference>
<dbReference type="InterPro" id="IPR001199">
    <property type="entry name" value="Cyt_B5-like_heme/steroid-bd"/>
</dbReference>
<evidence type="ECO:0000313" key="10">
    <source>
        <dbReference type="Proteomes" id="UP000639338"/>
    </source>
</evidence>
<dbReference type="PROSITE" id="PS00191">
    <property type="entry name" value="CYTOCHROME_B5_1"/>
    <property type="match status" value="1"/>
</dbReference>
<feature type="domain" description="FAD-binding FR-type" evidence="8">
    <location>
        <begin position="342"/>
        <end position="452"/>
    </location>
</feature>
<dbReference type="PRINTS" id="PR00406">
    <property type="entry name" value="CYTB5RDTASE"/>
</dbReference>
<dbReference type="SUPFAM" id="SSF63380">
    <property type="entry name" value="Riboflavin synthase domain-like"/>
    <property type="match status" value="1"/>
</dbReference>
<dbReference type="PANTHER" id="PTHR46237:SF1">
    <property type="entry name" value="CYTOCHROME B5 REDUCTASE 4"/>
    <property type="match status" value="1"/>
</dbReference>
<proteinExistence type="inferred from homology"/>
<evidence type="ECO:0000256" key="3">
    <source>
        <dbReference type="ARBA" id="ARBA00022723"/>
    </source>
</evidence>
<feature type="compositionally biased region" description="Polar residues" evidence="6">
    <location>
        <begin position="1"/>
        <end position="12"/>
    </location>
</feature>
<feature type="domain" description="Cytochrome b5 heme-binding" evidence="7">
    <location>
        <begin position="122"/>
        <end position="198"/>
    </location>
</feature>
<evidence type="ECO:0000259" key="8">
    <source>
        <dbReference type="PROSITE" id="PS51384"/>
    </source>
</evidence>
<dbReference type="InterPro" id="IPR017927">
    <property type="entry name" value="FAD-bd_FR_type"/>
</dbReference>
<feature type="region of interest" description="Disordered" evidence="6">
    <location>
        <begin position="74"/>
        <end position="96"/>
    </location>
</feature>
<keyword evidence="5" id="KW-0408">Iron</keyword>
<feature type="compositionally biased region" description="Low complexity" evidence="6">
    <location>
        <begin position="76"/>
        <end position="86"/>
    </location>
</feature>
<dbReference type="InterPro" id="IPR051872">
    <property type="entry name" value="Cytochrome_b5/Flavoprotein_Rdt"/>
</dbReference>
<dbReference type="InterPro" id="IPR018506">
    <property type="entry name" value="Cyt_B5_heme-BS"/>
</dbReference>
<evidence type="ECO:0000256" key="1">
    <source>
        <dbReference type="ARBA" id="ARBA00006105"/>
    </source>
</evidence>
<comment type="caution">
    <text evidence="9">The sequence shown here is derived from an EMBL/GenBank/DDBJ whole genome shotgun (WGS) entry which is preliminary data.</text>
</comment>
<keyword evidence="4" id="KW-0560">Oxidoreductase</keyword>
<dbReference type="Pfam" id="PF00970">
    <property type="entry name" value="FAD_binding_6"/>
    <property type="match status" value="1"/>
</dbReference>
<dbReference type="PRINTS" id="PR00363">
    <property type="entry name" value="CYTOCHROMEB5"/>
</dbReference>
<comment type="similarity">
    <text evidence="1">Belongs to the flavoprotein pyridine nucleotide cytochrome reductase family.</text>
</comment>
<evidence type="ECO:0000256" key="2">
    <source>
        <dbReference type="ARBA" id="ARBA00022617"/>
    </source>
</evidence>
<evidence type="ECO:0000256" key="4">
    <source>
        <dbReference type="ARBA" id="ARBA00023002"/>
    </source>
</evidence>
<dbReference type="GO" id="GO:0006801">
    <property type="term" value="P:superoxide metabolic process"/>
    <property type="evidence" value="ECO:0007669"/>
    <property type="project" value="TreeGrafter"/>
</dbReference>
<dbReference type="PROSITE" id="PS51384">
    <property type="entry name" value="FAD_FR"/>
    <property type="match status" value="1"/>
</dbReference>
<dbReference type="Pfam" id="PF00173">
    <property type="entry name" value="Cyt-b5"/>
    <property type="match status" value="1"/>
</dbReference>
<dbReference type="CDD" id="cd06183">
    <property type="entry name" value="cyt_b5_reduct_like"/>
    <property type="match status" value="1"/>
</dbReference>
<keyword evidence="10" id="KW-1185">Reference proteome</keyword>
<dbReference type="InterPro" id="IPR039261">
    <property type="entry name" value="FNR_nucleotide-bd"/>
</dbReference>
<dbReference type="InterPro" id="IPR001433">
    <property type="entry name" value="OxRdtase_FAD/NAD-bd"/>
</dbReference>
<protein>
    <recommendedName>
        <fullName evidence="11">Cytochrome-b5 reductase</fullName>
    </recommendedName>
</protein>
<name>A0A834XNE9_APHGI</name>
<evidence type="ECO:0000313" key="9">
    <source>
        <dbReference type="EMBL" id="KAF7989997.1"/>
    </source>
</evidence>
<dbReference type="OrthoDB" id="432299at2759"/>
<dbReference type="SUPFAM" id="SSF52343">
    <property type="entry name" value="Ferredoxin reductase-like, C-terminal NADP-linked domain"/>
    <property type="match status" value="1"/>
</dbReference>
<evidence type="ECO:0008006" key="11">
    <source>
        <dbReference type="Google" id="ProtNLM"/>
    </source>
</evidence>
<organism evidence="9 10">
    <name type="scientific">Aphidius gifuensis</name>
    <name type="common">Parasitoid wasp</name>
    <dbReference type="NCBI Taxonomy" id="684658"/>
    <lineage>
        <taxon>Eukaryota</taxon>
        <taxon>Metazoa</taxon>
        <taxon>Ecdysozoa</taxon>
        <taxon>Arthropoda</taxon>
        <taxon>Hexapoda</taxon>
        <taxon>Insecta</taxon>
        <taxon>Pterygota</taxon>
        <taxon>Neoptera</taxon>
        <taxon>Endopterygota</taxon>
        <taxon>Hymenoptera</taxon>
        <taxon>Apocrita</taxon>
        <taxon>Ichneumonoidea</taxon>
        <taxon>Braconidae</taxon>
        <taxon>Aphidiinae</taxon>
        <taxon>Aphidius</taxon>
    </lineage>
</organism>
<dbReference type="Pfam" id="PF00175">
    <property type="entry name" value="NAD_binding_1"/>
    <property type="match status" value="1"/>
</dbReference>
<dbReference type="AlphaFoldDB" id="A0A834XNE9"/>
<dbReference type="EMBL" id="JACMRX010000005">
    <property type="protein sequence ID" value="KAF7989997.1"/>
    <property type="molecule type" value="Genomic_DNA"/>
</dbReference>
<dbReference type="SMART" id="SM01117">
    <property type="entry name" value="Cyt-b5"/>
    <property type="match status" value="1"/>
</dbReference>
<feature type="region of interest" description="Disordered" evidence="6">
    <location>
        <begin position="1"/>
        <end position="29"/>
    </location>
</feature>
<dbReference type="GO" id="GO:0046872">
    <property type="term" value="F:metal ion binding"/>
    <property type="evidence" value="ECO:0007669"/>
    <property type="project" value="UniProtKB-KW"/>
</dbReference>
<dbReference type="Gene3D" id="2.40.30.10">
    <property type="entry name" value="Translation factors"/>
    <property type="match status" value="1"/>
</dbReference>
<dbReference type="Gene3D" id="3.40.50.80">
    <property type="entry name" value="Nucleotide-binding domain of ferredoxin-NADP reductase (FNR) module"/>
    <property type="match status" value="1"/>
</dbReference>
<dbReference type="PANTHER" id="PTHR46237">
    <property type="entry name" value="CYTOCHROME B5 REDUCTASE 4 FAMILY MEMBER"/>
    <property type="match status" value="1"/>
</dbReference>
<dbReference type="GO" id="GO:0005783">
    <property type="term" value="C:endoplasmic reticulum"/>
    <property type="evidence" value="ECO:0007669"/>
    <property type="project" value="TreeGrafter"/>
</dbReference>
<dbReference type="InterPro" id="IPR036400">
    <property type="entry name" value="Cyt_B5-like_heme/steroid_sf"/>
</dbReference>
<dbReference type="Gene3D" id="3.10.120.10">
    <property type="entry name" value="Cytochrome b5-like heme/steroid binding domain"/>
    <property type="match status" value="1"/>
</dbReference>
<sequence length="584" mass="65305">MDPTIDSCTSKNHAPETISMDSSEQMIPPNKLLDKTNKIDIDKTKLTTNSSTSLTAQNSALLPGQVARVNLQQKPANSLANSSSSATGNPRNKTALAPGHSLMDWIRLGSSGVDLTGFKGVPQSITLKELAKHNQRNDAWIAIRGVVYNITRYMDFHPGGVPELMKGVGTDATKMFDDVHAWVNYQSILQKCVIGQLCRSKINEIIPNLNCKNSILSKILPTARGSTVEKIPKPLSSVLEIKTDWKQTTNSISFWYKPTPEQYSLTFRLICHSMTEFVINIHLPNGSIRHEYEMINKIQWPPQYRKSFDTMQLEFCFKKEDKKLWNSYGSRIVGTEKKEIGRIYRDWKVVSNKTLCESVNFLVLKADQYMEIIPVGRHVEVKINVSGTEVSRSYTPVPASFESNDESQQPSSDCICLIVKSYPDGALSPSLTSLQPGNYVTLSNCLGTFVIESFDEYKIVNMLAAGTGLTPMLGIIHRALARRNVSSINLLNFNREKKDIFYEEQLNNICLDTRVKVIHVLSQPKEPWEGKRGLVTENLIKEIIGVGSKQACVFTCGPVGFLSVTKGFLKNLGWNSSQMHEFNG</sequence>
<dbReference type="Proteomes" id="UP000639338">
    <property type="component" value="Unassembled WGS sequence"/>
</dbReference>
<reference evidence="9 10" key="1">
    <citation type="submission" date="2020-08" db="EMBL/GenBank/DDBJ databases">
        <title>Aphidius gifuensis genome sequencing and assembly.</title>
        <authorList>
            <person name="Du Z."/>
        </authorList>
    </citation>
    <scope>NUCLEOTIDE SEQUENCE [LARGE SCALE GENOMIC DNA]</scope>
    <source>
        <strain evidence="9">YNYX2018</strain>
        <tissue evidence="9">Adults</tissue>
    </source>
</reference>
<accession>A0A834XNE9</accession>
<gene>
    <name evidence="9" type="ORF">HCN44_008671</name>
</gene>
<dbReference type="InterPro" id="IPR008333">
    <property type="entry name" value="Cbr1-like_FAD-bd_dom"/>
</dbReference>
<keyword evidence="2" id="KW-0349">Heme</keyword>
<dbReference type="GO" id="GO:0020037">
    <property type="term" value="F:heme binding"/>
    <property type="evidence" value="ECO:0007669"/>
    <property type="project" value="InterPro"/>
</dbReference>
<dbReference type="PROSITE" id="PS50255">
    <property type="entry name" value="CYTOCHROME_B5_2"/>
    <property type="match status" value="1"/>
</dbReference>
<evidence type="ECO:0000256" key="5">
    <source>
        <dbReference type="ARBA" id="ARBA00023004"/>
    </source>
</evidence>
<dbReference type="InterPro" id="IPR017938">
    <property type="entry name" value="Riboflavin_synthase-like_b-brl"/>
</dbReference>
<dbReference type="FunFam" id="3.10.120.10:FF:000001">
    <property type="entry name" value="Cytochrome b5 reductase 4"/>
    <property type="match status" value="1"/>
</dbReference>
<dbReference type="GO" id="GO:0004128">
    <property type="term" value="F:cytochrome-b5 reductase activity, acting on NAD(P)H"/>
    <property type="evidence" value="ECO:0007669"/>
    <property type="project" value="TreeGrafter"/>
</dbReference>